<reference evidence="10 11" key="1">
    <citation type="submission" date="2021-03" db="EMBL/GenBank/DDBJ databases">
        <title>Complete genome of Parasphingorhabdus_sp.JHSY0214.</title>
        <authorList>
            <person name="Yoo J.H."/>
            <person name="Bae J.W."/>
        </authorList>
    </citation>
    <scope>NUCLEOTIDE SEQUENCE [LARGE SCALE GENOMIC DNA]</scope>
    <source>
        <strain evidence="10 11">JHSY0214</strain>
    </source>
</reference>
<evidence type="ECO:0000256" key="8">
    <source>
        <dbReference type="SAM" id="MobiDB-lite"/>
    </source>
</evidence>
<dbReference type="InterPro" id="IPR003995">
    <property type="entry name" value="RTX_toxin_determinant-A"/>
</dbReference>
<keyword evidence="4" id="KW-0800">Toxin</keyword>
<evidence type="ECO:0000256" key="3">
    <source>
        <dbReference type="ARBA" id="ARBA00022525"/>
    </source>
</evidence>
<dbReference type="SUPFAM" id="SSF51120">
    <property type="entry name" value="beta-Roll"/>
    <property type="match status" value="18"/>
</dbReference>
<evidence type="ECO:0000256" key="1">
    <source>
        <dbReference type="ARBA" id="ARBA00004370"/>
    </source>
</evidence>
<dbReference type="PROSITE" id="PS50268">
    <property type="entry name" value="CADHERIN_2"/>
    <property type="match status" value="8"/>
</dbReference>
<gene>
    <name evidence="10" type="ORF">J4G78_08190</name>
</gene>
<dbReference type="CDD" id="cd11304">
    <property type="entry name" value="Cadherin_repeat"/>
    <property type="match status" value="6"/>
</dbReference>
<dbReference type="SMART" id="SM00736">
    <property type="entry name" value="CADG"/>
    <property type="match status" value="2"/>
</dbReference>
<dbReference type="PRINTS" id="PR01488">
    <property type="entry name" value="RTXTOXINA"/>
</dbReference>
<dbReference type="Proteomes" id="UP000663923">
    <property type="component" value="Chromosome"/>
</dbReference>
<dbReference type="InterPro" id="IPR013783">
    <property type="entry name" value="Ig-like_fold"/>
</dbReference>
<dbReference type="InterPro" id="IPR006644">
    <property type="entry name" value="Cadg"/>
</dbReference>
<evidence type="ECO:0000259" key="9">
    <source>
        <dbReference type="PROSITE" id="PS50268"/>
    </source>
</evidence>
<organism evidence="10 11">
    <name type="scientific">Parasphingorhabdus cellanae</name>
    <dbReference type="NCBI Taxonomy" id="2806553"/>
    <lineage>
        <taxon>Bacteria</taxon>
        <taxon>Pseudomonadati</taxon>
        <taxon>Pseudomonadota</taxon>
        <taxon>Alphaproteobacteria</taxon>
        <taxon>Sphingomonadales</taxon>
        <taxon>Sphingomonadaceae</taxon>
        <taxon>Parasphingorhabdus</taxon>
    </lineage>
</organism>
<dbReference type="Gene3D" id="2.60.40.60">
    <property type="entry name" value="Cadherins"/>
    <property type="match status" value="6"/>
</dbReference>
<dbReference type="InterPro" id="IPR011049">
    <property type="entry name" value="Serralysin-like_metalloprot_C"/>
</dbReference>
<evidence type="ECO:0000256" key="7">
    <source>
        <dbReference type="ARBA" id="ARBA00023136"/>
    </source>
</evidence>
<dbReference type="RefSeq" id="WP_207989993.1">
    <property type="nucleotide sequence ID" value="NZ_CP071794.1"/>
</dbReference>
<evidence type="ECO:0000313" key="10">
    <source>
        <dbReference type="EMBL" id="QTD57489.1"/>
    </source>
</evidence>
<keyword evidence="11" id="KW-1185">Reference proteome</keyword>
<dbReference type="Pfam" id="PF06594">
    <property type="entry name" value="HCBP_related"/>
    <property type="match status" value="1"/>
</dbReference>
<dbReference type="PRINTS" id="PR00313">
    <property type="entry name" value="CABNDNGRPT"/>
</dbReference>
<keyword evidence="5" id="KW-0677">Repeat</keyword>
<dbReference type="InterPro" id="IPR018511">
    <property type="entry name" value="Hemolysin-typ_Ca-bd_CS"/>
</dbReference>
<dbReference type="Pfam" id="PF05345">
    <property type="entry name" value="He_PIG"/>
    <property type="match status" value="2"/>
</dbReference>
<evidence type="ECO:0000313" key="11">
    <source>
        <dbReference type="Proteomes" id="UP000663923"/>
    </source>
</evidence>
<comment type="subcellular location">
    <subcellularLocation>
        <location evidence="1">Membrane</location>
    </subcellularLocation>
    <subcellularLocation>
        <location evidence="2">Secreted</location>
    </subcellularLocation>
</comment>
<dbReference type="SMART" id="SM00112">
    <property type="entry name" value="CA"/>
    <property type="match status" value="8"/>
</dbReference>
<dbReference type="PROSITE" id="PS00330">
    <property type="entry name" value="HEMOLYSIN_CALCIUM"/>
    <property type="match status" value="27"/>
</dbReference>
<evidence type="ECO:0000256" key="2">
    <source>
        <dbReference type="ARBA" id="ARBA00004613"/>
    </source>
</evidence>
<accession>A0ABX7T7A9</accession>
<dbReference type="Gene3D" id="2.60.40.10">
    <property type="entry name" value="Immunoglobulins"/>
    <property type="match status" value="1"/>
</dbReference>
<dbReference type="Pfam" id="PF00353">
    <property type="entry name" value="HemolysinCabind"/>
    <property type="match status" value="29"/>
</dbReference>
<dbReference type="PANTHER" id="PTHR38340:SF1">
    <property type="entry name" value="S-LAYER PROTEIN"/>
    <property type="match status" value="1"/>
</dbReference>
<dbReference type="SUPFAM" id="SSF49313">
    <property type="entry name" value="Cadherin-like"/>
    <property type="match status" value="5"/>
</dbReference>
<evidence type="ECO:0000256" key="5">
    <source>
        <dbReference type="ARBA" id="ARBA00022737"/>
    </source>
</evidence>
<dbReference type="InterPro" id="IPR015919">
    <property type="entry name" value="Cadherin-like_sf"/>
</dbReference>
<name>A0ABX7T7A9_9SPHN</name>
<proteinExistence type="predicted"/>
<keyword evidence="6" id="KW-0843">Virulence</keyword>
<feature type="domain" description="Cadherin" evidence="9">
    <location>
        <begin position="4127"/>
        <end position="4239"/>
    </location>
</feature>
<dbReference type="InterPro" id="IPR001343">
    <property type="entry name" value="Hemolysn_Ca-bd"/>
</dbReference>
<evidence type="ECO:0000256" key="4">
    <source>
        <dbReference type="ARBA" id="ARBA00022656"/>
    </source>
</evidence>
<feature type="region of interest" description="Disordered" evidence="8">
    <location>
        <begin position="1948"/>
        <end position="1970"/>
    </location>
</feature>
<dbReference type="InterPro" id="IPR050557">
    <property type="entry name" value="RTX_toxin/Mannuronan_C5-epim"/>
</dbReference>
<keyword evidence="7" id="KW-0472">Membrane</keyword>
<protein>
    <submittedName>
        <fullName evidence="10">Cadherin domain-containing protein</fullName>
    </submittedName>
</protein>
<feature type="domain" description="Cadherin" evidence="9">
    <location>
        <begin position="4341"/>
        <end position="4447"/>
    </location>
</feature>
<dbReference type="InterPro" id="IPR002126">
    <property type="entry name" value="Cadherin-like_dom"/>
</dbReference>
<feature type="domain" description="Cadherin" evidence="9">
    <location>
        <begin position="3807"/>
        <end position="3905"/>
    </location>
</feature>
<dbReference type="PANTHER" id="PTHR38340">
    <property type="entry name" value="S-LAYER PROTEIN"/>
    <property type="match status" value="1"/>
</dbReference>
<dbReference type="InterPro" id="IPR010566">
    <property type="entry name" value="Haemolys_ca-bd"/>
</dbReference>
<feature type="domain" description="Cadherin" evidence="9">
    <location>
        <begin position="3721"/>
        <end position="3808"/>
    </location>
</feature>
<feature type="domain" description="Cadherin" evidence="9">
    <location>
        <begin position="3905"/>
        <end position="4013"/>
    </location>
</feature>
<sequence length="5165" mass="525039">MVIDVFDNVDGELLANLKAAGIGAVSSFITAELVSVFGVNGLAGEVVTTGAGTAISQIIGNIADANGAIDGNIFNGIDPTLFANALGSFVGARLAQEVVSFETIGGQIGSALGSALGVMAAEKFLTIGGALGGPVGAAIGAFAGFIIGGLIGSLFGGTPRSGADAQWDESAGRFIVANAYSRKGGSKEAATSIATNVADTLNNLIESTGGYIIHAEQITAGNYGMRKSNFVYRPTSTRDKNAITYSVSSKSADAFQKISNFGIFNAITDTDFKILSGNNYIKRAVYNTISSYNSFADFDTLSLFGNIEAARAYADYVENRELISTAILEHPDSQLSATVLLTLTRASELGLTKRHQSDWFGGFGSLFDELGASISDVQFVAETDLLSSNLVRVIELGEYALYDTIDIAGQTTIEATSGDDTITLTHVSHNTDGFAVAGGAGYIANTTGLTINGEVSTGGDLSIDVAATIDAGDGNDTVHAGDLGNNVFGGAGDDILYGGKLDDWLLGGDGNDVLNAGGVGSYTLGGNGNYLNGGAGDDMLIGREGSDWLEGGDGTDVLEGGDGGDILAGGAGAGDILRGGRGDDQYLFRLGDVGSAGIGDTTYVTADRIIDESGLTVETVVAQAFNGLSVSEINGNIADALSGDLFRFGNGLNNWRGGGAQVTSNGRAAGGEDVLVLGQGIGVDDIKLIKSDDGKDLILELAPDGVFNGDRVVMQDWFSSFNKVETLRFADGNEIRLADFDTFILGSDGSETIVGTAGNDFVHAGSGDDLVYLLSGNDFGNGGLGNDSVSGDSGNDIVVGGNGDDLLFGGFGQDTVSGGTGNDRLTGDEGNDILSGGAGDDEIIGGTGDDVFRFQRGDGHDTLIDALTDEWDVVWVSGQGGQNGYVVGTDGSITHPTHGTIFDGENWSATTRYDIETGTLYAHQPANEDSIVTSAGSDILEFGLGIDINDIQFTAANGGKDLVIGIEASGATVSSFESLNDQITLKEWGPSGNAAAKGSIETFVFFNTGAVDVANTALLGGTDGNDEGLIGSAAVANWITGGAGDDSVTGGGLNDILNGNSGQDRLVGLVGSDVLLGGAGNDILIGGAGGTRDGQTTGDILIGGLGLDTASYETATAGVTVSLAQDVTATGDASGDIFDSVENLTGSDFADILIGDAGENELSGGQGNDTLKGASGDDLYIFGRGDGNDTIDDNLVASENIIVDDNGNLQPPYVASFDLVDAEPGSYRFDHIITNSDTGEIVYRYEYGGYGIRGVAAPATFNPAGWVDGITVTGNKAAEIATFADAGDDTILFADYTGDAGVVGDAAIGLADLDFAFSGDDLVISLIGSSTDKVRIKNFRIGAAVNINQAVETIQFSDGSSFDLAGLKFNGSGALWLTSNDTEAAPVDTLLIGSSGSNGLTGGYGNDTLSGLDGNDTLLGGGGDDLLSGGLGADIITGGAGVDTVTYASSNAAINIDLGSNGASAVIAGSESSGDVLTGIENALGSHYADTIVGSADDNILKGNRGSDVLTGLAGADVLIGDDGNDTLDGGIGEDNLDGGDGNDLIRGGDDKDILTGGAGSDILLGGDGTGEDDQLIGGSGIDRLDGGAGNDVLLGGDGDDNSVTNISAGAGAQTTLAAGLYGGDGDDILDGGAGDDTLDGGSGADSYLFGPNSGDDVVTTGGGNDDLIFDGIAADQLWFSEVASATPGNFDLVISAIGFDTTVRVKDWRQANGALDNQARRIITSDKSLARSDVASLTATMTAESVAVPLTWPTDPSSLFTETFNAVWQENTTYEDRAVIVGSTGSDVINVDPALIGGIRYEALGGNDTVNAGDSADILIGGTGSDSLNGGAGDDRFLFADESGYDAIDGGEGVDTLVATEGNAKIYLSSLANVERISSGGFSGVSIFVSSGSILDLALVTIEGKVDIVGAAGSEDITGTAGNDFIYGAAGDDVIKGGLGDDLLRGGTGNDDLDGGEGNDTYDGSDELGSESAIDISSASGSHSILTLELTGSGGFGGFQFVTKTVAVLQNIENVIGTARKDAIKGSDQANVLDGSGGVDFIDAGAGDDILIGGAGSTTSNSGDTLKGGSGNDTASYVTMTTAFAAATADAATGILINGVRANLALNSSVDGTSEPTAKASQGDADGDWYHQIENLTGSKFNDLLTGDANNNVLTGGGGDDALYGGTGFDTVVFSGNRADYSINTGAITTVTDLRPESASLVTDGTDKLQNIESIRFADMTISLGIDPNNPPILGDPQMVDQVWEDGALASYTIPETAFIDLDLGDPLVFVASLVDDSAIPAWLDFNATTRTFSGTPPLADAGSVFEIKVAASDQGYSISDSFLITITEALGANVVGTASDDILNGTFRKEIIDGNAGSDLVDYSASLTAVTFDLRAGSGSGGDAEGDTLVAIEGAIGSAFDDNITGSDGGDDLLGGDGADLIAGGAGDDMIKGQNGADTLLGGSGNDTIYANANVDGSLEDVIDGGDGIDHLLLVDSNNGATIDLSTNGSPVSIEHVVGSNFNDNIIGNGYSNILNGGLGDDVISGGLGNDQLNGGADNDVLRGGRGNDSLYGDAGNDRLIGGEGADQLYGGAGMDTIDYRASLGGITINLDSSLASGGDAEGDVIASGTIENIDGSDFADVLTGSATANILQGFGGDDTFSGGAGNDVLDGGDGVDTIVYSGNQSDYNIDFTNGTITDTNLSDGDDGEDSYFNIEFVQFADGGPVSLTNQAPFTGSPGLVNQSQVDNANFTYVIPATAFVDADGDQSDAYDGLSFTATLANGDPLPAWLTFDPAIKAFGYISETAAIGANVDIRVTAFDGQSSISANFMISIVEGLGATITGTVAGETINGTFRAEAINALGGDDVIIGSLGADMIDGGDGTDIVDYLNSAVGVTVGLNGSVGSGGQAEGDTLVSVEQLHGSQFADSLAGSAAADVLDGRAGNDIISGGGGNDTISGGDGDDGLYGGAGNDSLLGGAGADFFDGGIGSDWVSYHYSGLTEGASPIVQGVTADLANSTANTGVAAGDTYIGIENLYGTVFADSLYGDALSNALTGDDGDDIISGRGGNDYITAGDGDDVLDGGTGTDTILGGLGNDLIHALIVGEDTIDGGAGIDTVSFAATSTALSIDIDNPAHKLTSIENITGGAGNDDVLGNAAANQIDGGAGNDLIEGAAGADTLIGGDGIDTLTYAGSAAGNAFMSGLIGGSSVNGVVIASDIDRTLDGVDVDIQSNSATGADATGDIISGFEMLVGSNHSDRLRGTDGNSDVRGGAGNDVIYGGAGDDMLYGGSGDDFIFGQAGVDIIYGDDGDDRLFGDGDSDSLHGGAGNDILDAGDAGDMLDGGAGDDILIGGAGDDQYFLTKTSGSDIIYNYDSSAALSVNLQDVVQYSADITKSDIWFTKEAGTKDLRVKVLGEPSQIVIKDWFTNTTAGDFTNAGAQFVLRMFIAGEATATTVDSLSQLLTMMAAIPEPTSLADLTPAQQDAINNAWILNTPPTISADATNPTVLDEDGTAVLYFDVEDSGQTPLASIQVLPGQSGAVEIVSIEAVAGAGNEGRRKVTVRGLPNANGAGSIMLTASDSIFDSTPLTVPLTVNAVADGVAIGALNGVSGNADTVISLPTIFAALIDNDGSEVVDYLNIEGVPAGAILSDGTNSFTATGGSTSVDIKTWDLAALSITPPTGSATDFSLTVSSRSRETSNGAVSTNSAQTIAVSVNGAPTAIGVATAAFDENAVGIASGGTLVATLFATDPDGTAGLSYAIAGGAQASKFRVEGNLLYLAAGQSLDYEAGDALVNLRVTDSDGLSFVLNNVAIRPVDLNEAPTTPSSTSSTVVFNENQTGDTGVRFSASDPDGDTVTYVFSATGTATNGKYSIQNGNQLWVSTALNYEADSHGSFGIVAKANGQTSAAITQNVTIQNINEAPLLTGSTTASVAEGAAGGTILKTLISTDPDQNGIAFGEAGHVYSIAAGDTSRFEIVGNQLRVKSGVVFNYEAVTSYNLTLRVRDNNGNSGALLDDQAFTVNITNVNETPYGLTDINGTAGSGASGIVGAVSDGAGGGTTVGITARATDPDGNPLSYSIVGGNVGNWFTINTSTGVVSVASGKTVQYESLTNGQVTLNIRASDGSLTTTNNNLTIRVTDINETPTFTSAASALISETAVGGSFVHTITTGDPDKDAALFGEAGHVLSIVGGSSTFQIVGNQLRTKAGVVLDYDNPANRTHNLTLQVRDNNGASGYKYANQAFTVNVTNVNEKPSTPNAFSASVYENNSGALLTFGGSVDPEEQGITYSFASGGNPGGLFSINGSGQLVLNSALNYESRPSAFAAGYADVKVVATTASGPVSSVRTGRITLLNVNERPSTPSQPGNASINENTTGYAGITFTGATDPDGDAVTYVFANSSTVSGKFSIIGGNKLYVNSAFNYETTPNAAVPTVYAYANGQRSANGRSLTLNVGNLNDSPTNLAAPTAISVTENILLGTTITSPGQIQATDADGLPITYSIVSGNTNNAFKIDPSTGVLSVLNDIDYESPNWLADGSGKYAILDIVADDLGGGAGVSSPIKSIRVNIGNIVKYVINNGSWDASKYEIKTLYTRTGSGELRFGDQWYNEVWMEEIATGKIISYLGQSSQWQGSFSRPFPNGATSLAGGYTQSGIWPAPFSSYSLYSNDEHNQNTLAGIPIGSAFLPVVFDLDGDGFDLISPISSPVSTTALNNLSIEEGIGWLAPTDAFLALDRNGDGSVRDLGEISFIEDLAGAKTDLEGLRAFDTNGNLQLDSGDALFDKFLVWRDLDQNGIGDAGELLTLFEAGIVSISLVRENEVNRSGSIVSNHVSATAVFTKSDGSTGKVGDVSLGRLPFEEAATTDGPRYKWDAEAGKMVMIFEGESTGKTTFTSTNNTTLHITSFAIDADGNGVIDPTTETMTFAQALNAFDSDGDGQFSSGDEHYYDLRIWADANDNGRTEVTELFGLNQELPAIKATDETPVEDVTTPTISEPIANTPDLPQEPVVPGLPDKPVTRAPDGFPRDVIETGALGAKSEADMLREAYSRMPELTALQAGLRREGSFFRPINIPDDDNIFDYFEKADATSDVAAIASIDDETAKARQQLFDKVKIDNDTVSGKTVERISSGQSAVTDTLAAGYQAVPKVVDIDLYRIARMTQDMNVFGASSAAESIKRRQSSIAPVDYFAG</sequence>
<dbReference type="Gene3D" id="2.150.10.10">
    <property type="entry name" value="Serralysin-like metalloprotease, C-terminal"/>
    <property type="match status" value="18"/>
</dbReference>
<dbReference type="Pfam" id="PF00028">
    <property type="entry name" value="Cadherin"/>
    <property type="match status" value="2"/>
</dbReference>
<keyword evidence="3" id="KW-0964">Secreted</keyword>
<dbReference type="EMBL" id="CP071794">
    <property type="protein sequence ID" value="QTD57489.1"/>
    <property type="molecule type" value="Genomic_DNA"/>
</dbReference>
<evidence type="ECO:0000256" key="6">
    <source>
        <dbReference type="ARBA" id="ARBA00023026"/>
    </source>
</evidence>
<feature type="domain" description="Cadherin" evidence="9">
    <location>
        <begin position="4236"/>
        <end position="4343"/>
    </location>
</feature>
<feature type="domain" description="Cadherin" evidence="9">
    <location>
        <begin position="4442"/>
        <end position="4546"/>
    </location>
</feature>
<feature type="domain" description="Cadherin" evidence="9">
    <location>
        <begin position="4032"/>
        <end position="4127"/>
    </location>
</feature>